<keyword evidence="3 9" id="KW-0813">Transport</keyword>
<proteinExistence type="inferred from homology"/>
<keyword evidence="4" id="KW-1003">Cell membrane</keyword>
<comment type="similarity">
    <text evidence="2 9">Belongs to the branched chain amino acid transporter family.</text>
</comment>
<evidence type="ECO:0000256" key="9">
    <source>
        <dbReference type="RuleBase" id="RU362122"/>
    </source>
</evidence>
<dbReference type="Proteomes" id="UP000707477">
    <property type="component" value="Unassembled WGS sequence"/>
</dbReference>
<evidence type="ECO:0000256" key="3">
    <source>
        <dbReference type="ARBA" id="ARBA00022448"/>
    </source>
</evidence>
<feature type="transmembrane region" description="Helical" evidence="9">
    <location>
        <begin position="377"/>
        <end position="399"/>
    </location>
</feature>
<accession>A0ABX1L7K9</accession>
<feature type="transmembrane region" description="Helical" evidence="9">
    <location>
        <begin position="287"/>
        <end position="309"/>
    </location>
</feature>
<feature type="transmembrane region" description="Helical" evidence="9">
    <location>
        <begin position="122"/>
        <end position="142"/>
    </location>
</feature>
<dbReference type="PANTHER" id="PTHR30588:SF0">
    <property type="entry name" value="BRANCHED-CHAIN AMINO ACID PERMEASE BRNQ"/>
    <property type="match status" value="1"/>
</dbReference>
<keyword evidence="8 9" id="KW-0472">Membrane</keyword>
<evidence type="ECO:0000256" key="8">
    <source>
        <dbReference type="ARBA" id="ARBA00023136"/>
    </source>
</evidence>
<keyword evidence="7 9" id="KW-1133">Transmembrane helix</keyword>
<feature type="transmembrane region" description="Helical" evidence="9">
    <location>
        <begin position="43"/>
        <end position="63"/>
    </location>
</feature>
<evidence type="ECO:0000256" key="2">
    <source>
        <dbReference type="ARBA" id="ARBA00008540"/>
    </source>
</evidence>
<reference evidence="10 11" key="1">
    <citation type="submission" date="2020-03" db="EMBL/GenBank/DDBJ databases">
        <authorList>
            <person name="Zhang Z."/>
            <person name="Guo Z."/>
            <person name="Hou Q."/>
            <person name="Shen X."/>
        </authorList>
    </citation>
    <scope>NUCLEOTIDE SEQUENCE [LARGE SCALE GENOMIC DNA]</scope>
    <source>
        <strain evidence="10 11">HBUAS51329</strain>
    </source>
</reference>
<feature type="transmembrane region" description="Helical" evidence="9">
    <location>
        <begin position="12"/>
        <end position="31"/>
    </location>
</feature>
<dbReference type="InterPro" id="IPR004685">
    <property type="entry name" value="Brnchd-chn_aa_trnsp_Livcs"/>
</dbReference>
<feature type="transmembrane region" description="Helical" evidence="9">
    <location>
        <begin position="234"/>
        <end position="255"/>
    </location>
</feature>
<comment type="caution">
    <text evidence="10">The sequence shown here is derived from an EMBL/GenBank/DDBJ whole genome shotgun (WGS) entry which is preliminary data.</text>
</comment>
<comment type="function">
    <text evidence="9">Component of the transport system for branched-chain amino acids.</text>
</comment>
<sequence>MTLKTRLSWRELLFIGMMLFGLFFGAGNLIFPVFLGQQAGQQVGWAIIGLLITGIGLPLLGVTGIGLTRSEGVFDLAKTVNRPFAYLFTVLLYLTVGPFFALPRLATTSFQIGIAPFVSHAHQGLVLASFSILFFVVAWLLARNPGKLMTYIGKWLTPIFLILLGLLILATFIKPMGGFDFPARGAYVTSPLATGFTEGYNTLDALASLAFGIVVIDSIRALGVTEPGQIAKDVIKAGTISVGLMGLIYALLALMGTMSLGKFTAAANGGITLAQIANQYFGVFGNLLLALIVIIACLKTAIGLISAFGDTFHGMFPRLPYTGLIIFASALPCLFANVGLTNLISYSTPVLMFLYPLAIVLIVLAVLSPLLGTSRWLFGVTMLFTLIPAIFSAVDALPANWQRQSLIQSILTLNQHLPLAAQGFGWVAPAAIGALLGWVLSRTIKPKTIN</sequence>
<comment type="subcellular location">
    <subcellularLocation>
        <location evidence="1 9">Cell membrane</location>
        <topology evidence="1 9">Multi-pass membrane protein</topology>
    </subcellularLocation>
</comment>
<evidence type="ECO:0000256" key="1">
    <source>
        <dbReference type="ARBA" id="ARBA00004651"/>
    </source>
</evidence>
<organism evidence="10 11">
    <name type="scientific">Levilactobacillus tujiorum</name>
    <dbReference type="NCBI Taxonomy" id="2912243"/>
    <lineage>
        <taxon>Bacteria</taxon>
        <taxon>Bacillati</taxon>
        <taxon>Bacillota</taxon>
        <taxon>Bacilli</taxon>
        <taxon>Lactobacillales</taxon>
        <taxon>Lactobacillaceae</taxon>
        <taxon>Levilactobacillus</taxon>
    </lineage>
</organism>
<evidence type="ECO:0000256" key="4">
    <source>
        <dbReference type="ARBA" id="ARBA00022475"/>
    </source>
</evidence>
<keyword evidence="5 9" id="KW-0812">Transmembrane</keyword>
<name>A0ABX1L7K9_9LACO</name>
<feature type="transmembrane region" description="Helical" evidence="9">
    <location>
        <begin position="205"/>
        <end position="222"/>
    </location>
</feature>
<keyword evidence="6 9" id="KW-0029">Amino-acid transport</keyword>
<feature type="transmembrane region" description="Helical" evidence="9">
    <location>
        <begin position="84"/>
        <end position="102"/>
    </location>
</feature>
<feature type="transmembrane region" description="Helical" evidence="9">
    <location>
        <begin position="154"/>
        <end position="173"/>
    </location>
</feature>
<dbReference type="EMBL" id="JAAVSD010000005">
    <property type="protein sequence ID" value="NLR29090.1"/>
    <property type="molecule type" value="Genomic_DNA"/>
</dbReference>
<dbReference type="Pfam" id="PF05525">
    <property type="entry name" value="Branch_AA_trans"/>
    <property type="match status" value="1"/>
</dbReference>
<protein>
    <recommendedName>
        <fullName evidence="9">Branched-chain amino acid transport system carrier protein</fullName>
    </recommendedName>
</protein>
<keyword evidence="11" id="KW-1185">Reference proteome</keyword>
<dbReference type="Gene3D" id="1.20.1740.10">
    <property type="entry name" value="Amino acid/polyamine transporter I"/>
    <property type="match status" value="1"/>
</dbReference>
<evidence type="ECO:0000313" key="10">
    <source>
        <dbReference type="EMBL" id="NLR29090.1"/>
    </source>
</evidence>
<evidence type="ECO:0000256" key="6">
    <source>
        <dbReference type="ARBA" id="ARBA00022970"/>
    </source>
</evidence>
<feature type="transmembrane region" description="Helical" evidence="9">
    <location>
        <begin position="350"/>
        <end position="370"/>
    </location>
</feature>
<dbReference type="PANTHER" id="PTHR30588">
    <property type="entry name" value="BRANCHED-CHAIN AMINO ACID TRANSPORT SYSTEM 2 CARRIER PROTEIN"/>
    <property type="match status" value="1"/>
</dbReference>
<feature type="transmembrane region" description="Helical" evidence="9">
    <location>
        <begin position="419"/>
        <end position="440"/>
    </location>
</feature>
<dbReference type="NCBIfam" id="TIGR00796">
    <property type="entry name" value="livcs"/>
    <property type="match status" value="1"/>
</dbReference>
<evidence type="ECO:0000256" key="5">
    <source>
        <dbReference type="ARBA" id="ARBA00022692"/>
    </source>
</evidence>
<evidence type="ECO:0000256" key="7">
    <source>
        <dbReference type="ARBA" id="ARBA00022989"/>
    </source>
</evidence>
<gene>
    <name evidence="10" type="primary">brnQ</name>
    <name evidence="10" type="ORF">HEQ44_02715</name>
</gene>
<evidence type="ECO:0000313" key="11">
    <source>
        <dbReference type="Proteomes" id="UP000707477"/>
    </source>
</evidence>
<feature type="transmembrane region" description="Helical" evidence="9">
    <location>
        <begin position="321"/>
        <end position="344"/>
    </location>
</feature>